<gene>
    <name evidence="2" type="ORF">SAMN05421665_1932</name>
</gene>
<dbReference type="InterPro" id="IPR009671">
    <property type="entry name" value="RraB_dom"/>
</dbReference>
<dbReference type="SUPFAM" id="SSF89946">
    <property type="entry name" value="Hypothetical protein VC0424"/>
    <property type="match status" value="1"/>
</dbReference>
<dbReference type="EMBL" id="FTPR01000001">
    <property type="protein sequence ID" value="SIT84826.1"/>
    <property type="molecule type" value="Genomic_DNA"/>
</dbReference>
<dbReference type="AlphaFoldDB" id="A0A1R3X2T2"/>
<protein>
    <submittedName>
        <fullName evidence="2">Regulator of ribonuclease activity B</fullName>
    </submittedName>
</protein>
<name>A0A1R3X2T2_9RHOB</name>
<dbReference type="InterPro" id="IPR036701">
    <property type="entry name" value="RraB-like_sf"/>
</dbReference>
<sequence>MALRRENQHILSNLAKNGLDLSREVEIEFECQFSTKSKAVAARTKMRSLGSLPAEGLYMIAHRTSGKDLCSLLVCVPMIPDVQLISELEARLRFVGDLCGGNVSGWEFPEA</sequence>
<evidence type="ECO:0000313" key="3">
    <source>
        <dbReference type="Proteomes" id="UP000186997"/>
    </source>
</evidence>
<feature type="domain" description="Regulator of ribonuclease activity B" evidence="1">
    <location>
        <begin position="5"/>
        <end position="107"/>
    </location>
</feature>
<proteinExistence type="predicted"/>
<dbReference type="Pfam" id="PF06877">
    <property type="entry name" value="RraB"/>
    <property type="match status" value="1"/>
</dbReference>
<dbReference type="Proteomes" id="UP000186997">
    <property type="component" value="Unassembled WGS sequence"/>
</dbReference>
<reference evidence="3" key="1">
    <citation type="submission" date="2017-01" db="EMBL/GenBank/DDBJ databases">
        <authorList>
            <person name="Varghese N."/>
            <person name="Submissions S."/>
        </authorList>
    </citation>
    <scope>NUCLEOTIDE SEQUENCE [LARGE SCALE GENOMIC DNA]</scope>
    <source>
        <strain evidence="3">DSM 29591</strain>
    </source>
</reference>
<organism evidence="2 3">
    <name type="scientific">Yoonia rosea</name>
    <dbReference type="NCBI Taxonomy" id="287098"/>
    <lineage>
        <taxon>Bacteria</taxon>
        <taxon>Pseudomonadati</taxon>
        <taxon>Pseudomonadota</taxon>
        <taxon>Alphaproteobacteria</taxon>
        <taxon>Rhodobacterales</taxon>
        <taxon>Paracoccaceae</taxon>
        <taxon>Yoonia</taxon>
    </lineage>
</organism>
<evidence type="ECO:0000259" key="1">
    <source>
        <dbReference type="Pfam" id="PF06877"/>
    </source>
</evidence>
<keyword evidence="3" id="KW-1185">Reference proteome</keyword>
<evidence type="ECO:0000313" key="2">
    <source>
        <dbReference type="EMBL" id="SIT84826.1"/>
    </source>
</evidence>
<dbReference type="Gene3D" id="3.30.70.970">
    <property type="entry name" value="RraB-like"/>
    <property type="match status" value="1"/>
</dbReference>
<accession>A0A1R3X2T2</accession>